<gene>
    <name evidence="1" type="ORF">CLUMA_CG008866</name>
</gene>
<name>A0A1J1I892_9DIPT</name>
<dbReference type="AlphaFoldDB" id="A0A1J1I892"/>
<sequence length="91" mass="10737">MAGAGYHITILYWRDYRSRQCGDRCTAVYEISMQYIPVYINHYMRFASIYVISVSKMFTENNGIKELTVNVRLSKLFKLKSQPQQVVFLIE</sequence>
<evidence type="ECO:0000313" key="2">
    <source>
        <dbReference type="Proteomes" id="UP000183832"/>
    </source>
</evidence>
<organism evidence="1 2">
    <name type="scientific">Clunio marinus</name>
    <dbReference type="NCBI Taxonomy" id="568069"/>
    <lineage>
        <taxon>Eukaryota</taxon>
        <taxon>Metazoa</taxon>
        <taxon>Ecdysozoa</taxon>
        <taxon>Arthropoda</taxon>
        <taxon>Hexapoda</taxon>
        <taxon>Insecta</taxon>
        <taxon>Pterygota</taxon>
        <taxon>Neoptera</taxon>
        <taxon>Endopterygota</taxon>
        <taxon>Diptera</taxon>
        <taxon>Nematocera</taxon>
        <taxon>Chironomoidea</taxon>
        <taxon>Chironomidae</taxon>
        <taxon>Clunio</taxon>
    </lineage>
</organism>
<accession>A0A1J1I892</accession>
<dbReference type="Proteomes" id="UP000183832">
    <property type="component" value="Unassembled WGS sequence"/>
</dbReference>
<protein>
    <submittedName>
        <fullName evidence="1">CLUMA_CG008866, isoform A</fullName>
    </submittedName>
</protein>
<evidence type="ECO:0000313" key="1">
    <source>
        <dbReference type="EMBL" id="CRK95166.1"/>
    </source>
</evidence>
<proteinExistence type="predicted"/>
<reference evidence="1 2" key="1">
    <citation type="submission" date="2015-04" db="EMBL/GenBank/DDBJ databases">
        <authorList>
            <person name="Syromyatnikov M.Y."/>
            <person name="Popov V.N."/>
        </authorList>
    </citation>
    <scope>NUCLEOTIDE SEQUENCE [LARGE SCALE GENOMIC DNA]</scope>
</reference>
<dbReference type="EMBL" id="CVRI01000041">
    <property type="protein sequence ID" value="CRK95166.1"/>
    <property type="molecule type" value="Genomic_DNA"/>
</dbReference>
<keyword evidence="2" id="KW-1185">Reference proteome</keyword>